<dbReference type="SUPFAM" id="SSF56091">
    <property type="entry name" value="DNA ligase/mRNA capping enzyme, catalytic domain"/>
    <property type="match status" value="1"/>
</dbReference>
<gene>
    <name evidence="2" type="ORF">FB550_1059</name>
</gene>
<dbReference type="GO" id="GO:0005524">
    <property type="term" value="F:ATP binding"/>
    <property type="evidence" value="ECO:0007669"/>
    <property type="project" value="InterPro"/>
</dbReference>
<reference evidence="2 3" key="1">
    <citation type="submission" date="2019-06" db="EMBL/GenBank/DDBJ databases">
        <title>Sorghum-associated microbial communities from plants grown in Nebraska, USA.</title>
        <authorList>
            <person name="Schachtman D."/>
        </authorList>
    </citation>
    <scope>NUCLEOTIDE SEQUENCE [LARGE SCALE GENOMIC DNA]</scope>
    <source>
        <strain evidence="2 3">2482</strain>
    </source>
</reference>
<keyword evidence="3" id="KW-1185">Reference proteome</keyword>
<evidence type="ECO:0000313" key="2">
    <source>
        <dbReference type="EMBL" id="TWE01644.1"/>
    </source>
</evidence>
<dbReference type="InterPro" id="IPR012310">
    <property type="entry name" value="DNA_ligase_ATP-dep_cent"/>
</dbReference>
<feature type="domain" description="ATP-dependent DNA ligase family profile" evidence="1">
    <location>
        <begin position="2"/>
        <end position="51"/>
    </location>
</feature>
<accession>A0A561DE13</accession>
<keyword evidence="2" id="KW-0436">Ligase</keyword>
<name>A0A561DE13_9BACI</name>
<dbReference type="GO" id="GO:0006281">
    <property type="term" value="P:DNA repair"/>
    <property type="evidence" value="ECO:0007669"/>
    <property type="project" value="InterPro"/>
</dbReference>
<dbReference type="PROSITE" id="PS50160">
    <property type="entry name" value="DNA_LIGASE_A3"/>
    <property type="match status" value="1"/>
</dbReference>
<dbReference type="Proteomes" id="UP000319671">
    <property type="component" value="Unassembled WGS sequence"/>
</dbReference>
<evidence type="ECO:0000259" key="1">
    <source>
        <dbReference type="PROSITE" id="PS50160"/>
    </source>
</evidence>
<dbReference type="GO" id="GO:0003910">
    <property type="term" value="F:DNA ligase (ATP) activity"/>
    <property type="evidence" value="ECO:0007669"/>
    <property type="project" value="InterPro"/>
</dbReference>
<sequence>MSRKSEHQISFSVFDVIYHKGERVTDLPLLERKEILNDLISEDTPLFNKVQ</sequence>
<protein>
    <submittedName>
        <fullName evidence="2">ATP dependent DNA ligase-like protein</fullName>
    </submittedName>
</protein>
<evidence type="ECO:0000313" key="3">
    <source>
        <dbReference type="Proteomes" id="UP000319671"/>
    </source>
</evidence>
<dbReference type="Gene3D" id="3.30.470.30">
    <property type="entry name" value="DNA ligase/mRNA capping enzyme"/>
    <property type="match status" value="1"/>
</dbReference>
<proteinExistence type="predicted"/>
<dbReference type="EMBL" id="VIVN01000005">
    <property type="protein sequence ID" value="TWE01644.1"/>
    <property type="molecule type" value="Genomic_DNA"/>
</dbReference>
<dbReference type="AlphaFoldDB" id="A0A561DE13"/>
<dbReference type="Pfam" id="PF01068">
    <property type="entry name" value="DNA_ligase_A_M"/>
    <property type="match status" value="1"/>
</dbReference>
<comment type="caution">
    <text evidence="2">The sequence shown here is derived from an EMBL/GenBank/DDBJ whole genome shotgun (WGS) entry which is preliminary data.</text>
</comment>
<organism evidence="2 3">
    <name type="scientific">Neobacillus bataviensis</name>
    <dbReference type="NCBI Taxonomy" id="220685"/>
    <lineage>
        <taxon>Bacteria</taxon>
        <taxon>Bacillati</taxon>
        <taxon>Bacillota</taxon>
        <taxon>Bacilli</taxon>
        <taxon>Bacillales</taxon>
        <taxon>Bacillaceae</taxon>
        <taxon>Neobacillus</taxon>
    </lineage>
</organism>
<dbReference type="GO" id="GO:0006310">
    <property type="term" value="P:DNA recombination"/>
    <property type="evidence" value="ECO:0007669"/>
    <property type="project" value="InterPro"/>
</dbReference>